<reference evidence="3" key="1">
    <citation type="journal article" date="2019" name="Int. J. Syst. Evol. Microbiol.">
        <title>The Global Catalogue of Microorganisms (GCM) 10K type strain sequencing project: providing services to taxonomists for standard genome sequencing and annotation.</title>
        <authorList>
            <consortium name="The Broad Institute Genomics Platform"/>
            <consortium name="The Broad Institute Genome Sequencing Center for Infectious Disease"/>
            <person name="Wu L."/>
            <person name="Ma J."/>
        </authorList>
    </citation>
    <scope>NUCLEOTIDE SEQUENCE [LARGE SCALE GENOMIC DNA]</scope>
    <source>
        <strain evidence="3">JCM 17069</strain>
    </source>
</reference>
<dbReference type="Proteomes" id="UP001500367">
    <property type="component" value="Unassembled WGS sequence"/>
</dbReference>
<dbReference type="PANTHER" id="PTHR43179:SF7">
    <property type="entry name" value="RHAMNOSYLTRANSFERASE WBBL"/>
    <property type="match status" value="1"/>
</dbReference>
<comment type="caution">
    <text evidence="2">The sequence shown here is derived from an EMBL/GenBank/DDBJ whole genome shotgun (WGS) entry which is preliminary data.</text>
</comment>
<sequence>MKVELSVIIVNYNGQIYFKDCLDSLYCKLEGISFEIIVLDNNSSDNSCLFIKENYPQVILIESKINHGFGKGNNEAVKYAKGEFLLLINNDTIVLDNLLPVLNHIKSNANIGVIGINMLNKEKKYIPAAGVFPNFINMFLMKKLLQIDEEFVNGNFSKSSYNVDWLGGSFLLLTKTLYNEINGFDEDYFMYVEDVDFCKKIANKGRARVFLTNYSYIHFVGFTKSKNPMLIKGYELYISKHFNGLEKLKVMTALKINKLVKKIKSSLNLD</sequence>
<protein>
    <recommendedName>
        <fullName evidence="1">Glycosyltransferase 2-like domain-containing protein</fullName>
    </recommendedName>
</protein>
<dbReference type="Pfam" id="PF00535">
    <property type="entry name" value="Glycos_transf_2"/>
    <property type="match status" value="1"/>
</dbReference>
<keyword evidence="3" id="KW-1185">Reference proteome</keyword>
<dbReference type="InterPro" id="IPR029044">
    <property type="entry name" value="Nucleotide-diphossugar_trans"/>
</dbReference>
<dbReference type="SUPFAM" id="SSF53448">
    <property type="entry name" value="Nucleotide-diphospho-sugar transferases"/>
    <property type="match status" value="1"/>
</dbReference>
<dbReference type="PANTHER" id="PTHR43179">
    <property type="entry name" value="RHAMNOSYLTRANSFERASE WBBL"/>
    <property type="match status" value="1"/>
</dbReference>
<accession>A0ABP7VJP4</accession>
<proteinExistence type="predicted"/>
<name>A0ABP7VJP4_9FLAO</name>
<evidence type="ECO:0000259" key="1">
    <source>
        <dbReference type="Pfam" id="PF00535"/>
    </source>
</evidence>
<evidence type="ECO:0000313" key="3">
    <source>
        <dbReference type="Proteomes" id="UP001500367"/>
    </source>
</evidence>
<evidence type="ECO:0000313" key="2">
    <source>
        <dbReference type="EMBL" id="GAA4068360.1"/>
    </source>
</evidence>
<dbReference type="InterPro" id="IPR001173">
    <property type="entry name" value="Glyco_trans_2-like"/>
</dbReference>
<dbReference type="EMBL" id="BAABCT010000002">
    <property type="protein sequence ID" value="GAA4068360.1"/>
    <property type="molecule type" value="Genomic_DNA"/>
</dbReference>
<dbReference type="CDD" id="cd04186">
    <property type="entry name" value="GT_2_like_c"/>
    <property type="match status" value="1"/>
</dbReference>
<dbReference type="Gene3D" id="3.90.550.10">
    <property type="entry name" value="Spore Coat Polysaccharide Biosynthesis Protein SpsA, Chain A"/>
    <property type="match status" value="1"/>
</dbReference>
<organism evidence="2 3">
    <name type="scientific">Flavobacterium cheonanense</name>
    <dbReference type="NCBI Taxonomy" id="706183"/>
    <lineage>
        <taxon>Bacteria</taxon>
        <taxon>Pseudomonadati</taxon>
        <taxon>Bacteroidota</taxon>
        <taxon>Flavobacteriia</taxon>
        <taxon>Flavobacteriales</taxon>
        <taxon>Flavobacteriaceae</taxon>
        <taxon>Flavobacterium</taxon>
    </lineage>
</organism>
<dbReference type="RefSeq" id="WP_344815829.1">
    <property type="nucleotide sequence ID" value="NZ_BAABCT010000002.1"/>
</dbReference>
<gene>
    <name evidence="2" type="ORF">GCM10022389_11920</name>
</gene>
<feature type="domain" description="Glycosyltransferase 2-like" evidence="1">
    <location>
        <begin position="6"/>
        <end position="125"/>
    </location>
</feature>